<dbReference type="Pfam" id="PF02518">
    <property type="entry name" value="HATPase_c"/>
    <property type="match status" value="1"/>
</dbReference>
<dbReference type="Gene3D" id="6.10.340.10">
    <property type="match status" value="1"/>
</dbReference>
<dbReference type="InterPro" id="IPR036890">
    <property type="entry name" value="HATPase_C_sf"/>
</dbReference>
<keyword evidence="10" id="KW-0067">ATP-binding</keyword>
<dbReference type="CDD" id="cd06225">
    <property type="entry name" value="HAMP"/>
    <property type="match status" value="1"/>
</dbReference>
<evidence type="ECO:0000256" key="2">
    <source>
        <dbReference type="ARBA" id="ARBA00004651"/>
    </source>
</evidence>
<evidence type="ECO:0000259" key="17">
    <source>
        <dbReference type="PROSITE" id="PS50109"/>
    </source>
</evidence>
<dbReference type="CDD" id="cd00075">
    <property type="entry name" value="HATPase"/>
    <property type="match status" value="1"/>
</dbReference>
<evidence type="ECO:0000256" key="1">
    <source>
        <dbReference type="ARBA" id="ARBA00000085"/>
    </source>
</evidence>
<keyword evidence="20" id="KW-1185">Reference proteome</keyword>
<dbReference type="RefSeq" id="WP_005293893.1">
    <property type="nucleotide sequence ID" value="NC_007164.1"/>
</dbReference>
<evidence type="ECO:0000256" key="3">
    <source>
        <dbReference type="ARBA" id="ARBA00012438"/>
    </source>
</evidence>
<keyword evidence="13 16" id="KW-0472">Membrane</keyword>
<dbReference type="InterPro" id="IPR003594">
    <property type="entry name" value="HATPase_dom"/>
</dbReference>
<feature type="domain" description="HAMP" evidence="18">
    <location>
        <begin position="265"/>
        <end position="317"/>
    </location>
</feature>
<keyword evidence="8" id="KW-0547">Nucleotide-binding</keyword>
<dbReference type="PANTHER" id="PTHR43711:SF1">
    <property type="entry name" value="HISTIDINE KINASE 1"/>
    <property type="match status" value="1"/>
</dbReference>
<accession>Q4JTP8</accession>
<dbReference type="Pfam" id="PF00672">
    <property type="entry name" value="HAMP"/>
    <property type="match status" value="1"/>
</dbReference>
<dbReference type="PROSITE" id="PS50885">
    <property type="entry name" value="HAMP"/>
    <property type="match status" value="1"/>
</dbReference>
<dbReference type="FunFam" id="1.10.287.130:FF:000010">
    <property type="entry name" value="Two-component sensor histidine kinase"/>
    <property type="match status" value="1"/>
</dbReference>
<evidence type="ECO:0000256" key="5">
    <source>
        <dbReference type="ARBA" id="ARBA00022553"/>
    </source>
</evidence>
<dbReference type="GO" id="GO:0005886">
    <property type="term" value="C:plasma membrane"/>
    <property type="evidence" value="ECO:0007669"/>
    <property type="project" value="UniProtKB-SubCell"/>
</dbReference>
<dbReference type="SMART" id="SM00388">
    <property type="entry name" value="HisKA"/>
    <property type="match status" value="1"/>
</dbReference>
<dbReference type="SMART" id="SM00304">
    <property type="entry name" value="HAMP"/>
    <property type="match status" value="1"/>
</dbReference>
<dbReference type="PROSITE" id="PS50109">
    <property type="entry name" value="HIS_KIN"/>
    <property type="match status" value="1"/>
</dbReference>
<reference evidence="19 20" key="1">
    <citation type="journal article" date="2005" name="J. Bacteriol.">
        <title>Complete genome sequence and analysis of the multiresistant nosocomial pathogen Corynebacterium jeikeium K411, a lipid-requiring bacterium of the human skin flora.</title>
        <authorList>
            <person name="Tauch A."/>
            <person name="Kaiser O."/>
            <person name="Hain T."/>
            <person name="Goesmann A."/>
            <person name="Weisshaar B."/>
            <person name="Albersmeier A."/>
            <person name="Bekel T."/>
            <person name="Bischoff N."/>
            <person name="Brune I."/>
            <person name="Chakraborty T."/>
            <person name="Kalinowski J."/>
            <person name="Meyer F."/>
            <person name="Rupp O."/>
            <person name="Schneiker S."/>
            <person name="Viehoever P."/>
            <person name="Puehler A."/>
        </authorList>
    </citation>
    <scope>NUCLEOTIDE SEQUENCE [LARGE SCALE GENOMIC DNA]</scope>
    <source>
        <strain evidence="19 20">K411</strain>
    </source>
</reference>
<dbReference type="EC" id="2.7.13.3" evidence="3"/>
<evidence type="ECO:0000256" key="11">
    <source>
        <dbReference type="ARBA" id="ARBA00022989"/>
    </source>
</evidence>
<feature type="domain" description="Histidine kinase" evidence="17">
    <location>
        <begin position="332"/>
        <end position="549"/>
    </location>
</feature>
<dbReference type="PANTHER" id="PTHR43711">
    <property type="entry name" value="TWO-COMPONENT HISTIDINE KINASE"/>
    <property type="match status" value="1"/>
</dbReference>
<dbReference type="SMART" id="SM00387">
    <property type="entry name" value="HATPase_c"/>
    <property type="match status" value="1"/>
</dbReference>
<keyword evidence="4" id="KW-1003">Cell membrane</keyword>
<dbReference type="GeneID" id="92739262"/>
<dbReference type="InterPro" id="IPR003660">
    <property type="entry name" value="HAMP_dom"/>
</dbReference>
<dbReference type="Gene3D" id="1.10.287.130">
    <property type="match status" value="1"/>
</dbReference>
<dbReference type="Proteomes" id="UP000000545">
    <property type="component" value="Chromosome"/>
</dbReference>
<evidence type="ECO:0000313" key="20">
    <source>
        <dbReference type="Proteomes" id="UP000000545"/>
    </source>
</evidence>
<keyword evidence="9 19" id="KW-0418">Kinase</keyword>
<dbReference type="eggNOG" id="COG5002">
    <property type="taxonomic scope" value="Bacteria"/>
</dbReference>
<dbReference type="SUPFAM" id="SSF158472">
    <property type="entry name" value="HAMP domain-like"/>
    <property type="match status" value="1"/>
</dbReference>
<dbReference type="OrthoDB" id="9786919at2"/>
<comment type="catalytic activity">
    <reaction evidence="1">
        <text>ATP + protein L-histidine = ADP + protein N-phospho-L-histidine.</text>
        <dbReference type="EC" id="2.7.13.3"/>
    </reaction>
</comment>
<dbReference type="SUPFAM" id="SSF55874">
    <property type="entry name" value="ATPase domain of HSP90 chaperone/DNA topoisomerase II/histidine kinase"/>
    <property type="match status" value="1"/>
</dbReference>
<evidence type="ECO:0000256" key="16">
    <source>
        <dbReference type="SAM" id="Phobius"/>
    </source>
</evidence>
<dbReference type="CDD" id="cd00082">
    <property type="entry name" value="HisKA"/>
    <property type="match status" value="1"/>
</dbReference>
<dbReference type="InterPro" id="IPR047669">
    <property type="entry name" value="MtrAB_MtrB"/>
</dbReference>
<dbReference type="InterPro" id="IPR005467">
    <property type="entry name" value="His_kinase_dom"/>
</dbReference>
<evidence type="ECO:0000256" key="8">
    <source>
        <dbReference type="ARBA" id="ARBA00022741"/>
    </source>
</evidence>
<dbReference type="PATRIC" id="fig|306537.10.peg.1653"/>
<keyword evidence="12" id="KW-0902">Two-component regulatory system</keyword>
<evidence type="ECO:0000256" key="9">
    <source>
        <dbReference type="ARBA" id="ARBA00022777"/>
    </source>
</evidence>
<dbReference type="InterPro" id="IPR050736">
    <property type="entry name" value="Sensor_HK_Regulatory"/>
</dbReference>
<evidence type="ECO:0000256" key="4">
    <source>
        <dbReference type="ARBA" id="ARBA00022475"/>
    </source>
</evidence>
<evidence type="ECO:0000256" key="6">
    <source>
        <dbReference type="ARBA" id="ARBA00022679"/>
    </source>
</evidence>
<dbReference type="STRING" id="306537.jk1634"/>
<dbReference type="GO" id="GO:0005524">
    <property type="term" value="F:ATP binding"/>
    <property type="evidence" value="ECO:0007669"/>
    <property type="project" value="UniProtKB-KW"/>
</dbReference>
<dbReference type="NCBIfam" id="NF040691">
    <property type="entry name" value="MtrAB_MtrB"/>
    <property type="match status" value="1"/>
</dbReference>
<dbReference type="PRINTS" id="PR00344">
    <property type="entry name" value="BCTRLSENSOR"/>
</dbReference>
<dbReference type="InterPro" id="IPR036097">
    <property type="entry name" value="HisK_dim/P_sf"/>
</dbReference>
<dbReference type="HOGENOM" id="CLU_000445_89_18_11"/>
<keyword evidence="6" id="KW-0808">Transferase</keyword>
<protein>
    <recommendedName>
        <fullName evidence="14">Sensor histidine kinase MtrB</fullName>
        <ecNumber evidence="3">2.7.13.3</ecNumber>
    </recommendedName>
</protein>
<feature type="region of interest" description="Disordered" evidence="15">
    <location>
        <begin position="1"/>
        <end position="24"/>
    </location>
</feature>
<evidence type="ECO:0000256" key="7">
    <source>
        <dbReference type="ARBA" id="ARBA00022692"/>
    </source>
</evidence>
<dbReference type="InterPro" id="IPR003661">
    <property type="entry name" value="HisK_dim/P_dom"/>
</dbReference>
<dbReference type="GO" id="GO:0000155">
    <property type="term" value="F:phosphorelay sensor kinase activity"/>
    <property type="evidence" value="ECO:0007669"/>
    <property type="project" value="InterPro"/>
</dbReference>
<gene>
    <name evidence="19" type="primary">mtrB</name>
    <name evidence="19" type="ordered locus">jk1634</name>
</gene>
<dbReference type="AlphaFoldDB" id="Q4JTP8"/>
<evidence type="ECO:0000259" key="18">
    <source>
        <dbReference type="PROSITE" id="PS50885"/>
    </source>
</evidence>
<organism evidence="19 20">
    <name type="scientific">Corynebacterium jeikeium (strain K411)</name>
    <dbReference type="NCBI Taxonomy" id="306537"/>
    <lineage>
        <taxon>Bacteria</taxon>
        <taxon>Bacillati</taxon>
        <taxon>Actinomycetota</taxon>
        <taxon>Actinomycetes</taxon>
        <taxon>Mycobacteriales</taxon>
        <taxon>Corynebacteriaceae</taxon>
        <taxon>Corynebacterium</taxon>
    </lineage>
</organism>
<dbReference type="FunFam" id="3.30.565.10:FF:000013">
    <property type="entry name" value="Two-component sensor histidine kinase"/>
    <property type="match status" value="1"/>
</dbReference>
<comment type="subcellular location">
    <subcellularLocation>
        <location evidence="2">Cell membrane</location>
        <topology evidence="2">Multi-pass membrane protein</topology>
    </subcellularLocation>
</comment>
<feature type="transmembrane region" description="Helical" evidence="16">
    <location>
        <begin position="73"/>
        <end position="96"/>
    </location>
</feature>
<dbReference type="Gene3D" id="3.30.565.10">
    <property type="entry name" value="Histidine kinase-like ATPase, C-terminal domain"/>
    <property type="match status" value="1"/>
</dbReference>
<evidence type="ECO:0000256" key="13">
    <source>
        <dbReference type="ARBA" id="ARBA00023136"/>
    </source>
</evidence>
<evidence type="ECO:0000256" key="12">
    <source>
        <dbReference type="ARBA" id="ARBA00023012"/>
    </source>
</evidence>
<dbReference type="SUPFAM" id="SSF47384">
    <property type="entry name" value="Homodimeric domain of signal transducing histidine kinase"/>
    <property type="match status" value="1"/>
</dbReference>
<dbReference type="EMBL" id="CR931997">
    <property type="protein sequence ID" value="CAI37809.1"/>
    <property type="molecule type" value="Genomic_DNA"/>
</dbReference>
<proteinExistence type="predicted"/>
<dbReference type="Pfam" id="PF00512">
    <property type="entry name" value="HisKA"/>
    <property type="match status" value="1"/>
</dbReference>
<sequence>MEQEQAKPKKRKPARLAQPKAPGFPQRVQGKTLAAGATFWSVLRDFFRRPRDTWRRLINSIRLRWHQSIQLRVIGSVVASSTFAFLLIGFLLVGFLSQQLLATKFSEAVDSMDRARTAVEEQIGATDSSNPVSVRLTSARAVLTNRSTGVEQSSAPVYDSVLIASNASDAETRIPDNIDIPANLREFVRQGQVAYQYARVDGENGTYKALIIGSPVYSDIPGLELYLLVPLTSEEATLNLMRGLLMAGGIVLIILLLVISWVFSQQITGPVRAASKIAEKLAAGHLHERMVVDGQDEVARLAFSFNDMAEKLSTQIRNLEEFGSLQRQFTSDVSHELRTPLTTVRMAADMIEDNADELDPLTARAAHLMTKELDRFETLLGDLLEISRHDAGVANLSAEKVDVRGVVRSALQQVRAIAEEIGTEFNVDLPEDPVVVAVDSRRVERILRNLLANAVDHSEGKPIEVKMAVGEDALAVAVTDHGVGLKPGEEEMVFNRFWRSDPSRERRTGGTGLGLAIAKEDANLHGGRLEAIGEIGVGACFRLTLPMEQGHIVKTSPLPLAVEAEGVTTQEQEGGEDE</sequence>
<evidence type="ECO:0000256" key="15">
    <source>
        <dbReference type="SAM" id="MobiDB-lite"/>
    </source>
</evidence>
<dbReference type="InterPro" id="IPR004358">
    <property type="entry name" value="Sig_transdc_His_kin-like_C"/>
</dbReference>
<keyword evidence="11 16" id="KW-1133">Transmembrane helix</keyword>
<keyword evidence="7 16" id="KW-0812">Transmembrane</keyword>
<dbReference type="KEGG" id="cjk:jk1634"/>
<evidence type="ECO:0000313" key="19">
    <source>
        <dbReference type="EMBL" id="CAI37809.1"/>
    </source>
</evidence>
<evidence type="ECO:0000256" key="14">
    <source>
        <dbReference type="ARBA" id="ARBA00035305"/>
    </source>
</evidence>
<keyword evidence="5" id="KW-0597">Phosphoprotein</keyword>
<name>Q4JTP8_CORJK</name>
<evidence type="ECO:0000256" key="10">
    <source>
        <dbReference type="ARBA" id="ARBA00022840"/>
    </source>
</evidence>
<feature type="transmembrane region" description="Helical" evidence="16">
    <location>
        <begin position="243"/>
        <end position="263"/>
    </location>
</feature>